<comment type="caution">
    <text evidence="2">The sequence shown here is derived from an EMBL/GenBank/DDBJ whole genome shotgun (WGS) entry which is preliminary data.</text>
</comment>
<dbReference type="Gene3D" id="3.10.180.10">
    <property type="entry name" value="2,3-Dihydroxybiphenyl 1,2-Dioxygenase, domain 1"/>
    <property type="match status" value="1"/>
</dbReference>
<dbReference type="SUPFAM" id="SSF54593">
    <property type="entry name" value="Glyoxalase/Bleomycin resistance protein/Dihydroxybiphenyl dioxygenase"/>
    <property type="match status" value="1"/>
</dbReference>
<dbReference type="RefSeq" id="WP_203907326.1">
    <property type="nucleotide sequence ID" value="NZ_BONY01000007.1"/>
</dbReference>
<proteinExistence type="predicted"/>
<dbReference type="EMBL" id="BONY01000007">
    <property type="protein sequence ID" value="GIH03418.1"/>
    <property type="molecule type" value="Genomic_DNA"/>
</dbReference>
<organism evidence="2 3">
    <name type="scientific">Rhizocola hellebori</name>
    <dbReference type="NCBI Taxonomy" id="1392758"/>
    <lineage>
        <taxon>Bacteria</taxon>
        <taxon>Bacillati</taxon>
        <taxon>Actinomycetota</taxon>
        <taxon>Actinomycetes</taxon>
        <taxon>Micromonosporales</taxon>
        <taxon>Micromonosporaceae</taxon>
        <taxon>Rhizocola</taxon>
    </lineage>
</organism>
<evidence type="ECO:0000313" key="2">
    <source>
        <dbReference type="EMBL" id="GIH03418.1"/>
    </source>
</evidence>
<dbReference type="Proteomes" id="UP000612899">
    <property type="component" value="Unassembled WGS sequence"/>
</dbReference>
<dbReference type="InterPro" id="IPR037523">
    <property type="entry name" value="VOC_core"/>
</dbReference>
<gene>
    <name evidence="2" type="ORF">Rhe02_14850</name>
</gene>
<dbReference type="InterPro" id="IPR029068">
    <property type="entry name" value="Glyas_Bleomycin-R_OHBP_Dase"/>
</dbReference>
<feature type="domain" description="VOC" evidence="1">
    <location>
        <begin position="10"/>
        <end position="135"/>
    </location>
</feature>
<dbReference type="PROSITE" id="PS51819">
    <property type="entry name" value="VOC"/>
    <property type="match status" value="1"/>
</dbReference>
<protein>
    <recommendedName>
        <fullName evidence="1">VOC domain-containing protein</fullName>
    </recommendedName>
</protein>
<keyword evidence="3" id="KW-1185">Reference proteome</keyword>
<dbReference type="Pfam" id="PF00903">
    <property type="entry name" value="Glyoxalase"/>
    <property type="match status" value="1"/>
</dbReference>
<accession>A0A8J3VEX8</accession>
<evidence type="ECO:0000313" key="3">
    <source>
        <dbReference type="Proteomes" id="UP000612899"/>
    </source>
</evidence>
<dbReference type="AlphaFoldDB" id="A0A8J3VEX8"/>
<reference evidence="2" key="1">
    <citation type="submission" date="2021-01" db="EMBL/GenBank/DDBJ databases">
        <title>Whole genome shotgun sequence of Rhizocola hellebori NBRC 109834.</title>
        <authorList>
            <person name="Komaki H."/>
            <person name="Tamura T."/>
        </authorList>
    </citation>
    <scope>NUCLEOTIDE SEQUENCE</scope>
    <source>
        <strain evidence="2">NBRC 109834</strain>
    </source>
</reference>
<evidence type="ECO:0000259" key="1">
    <source>
        <dbReference type="PROSITE" id="PS51819"/>
    </source>
</evidence>
<name>A0A8J3VEX8_9ACTN</name>
<dbReference type="InterPro" id="IPR004360">
    <property type="entry name" value="Glyas_Fos-R_dOase_dom"/>
</dbReference>
<sequence>MVFRDLISDGTRSVPCLLVNDVSEAARFYGQRFGFDRADIVGDPPIAAMVRRGDCAILLQAVQPGLDLAPGEMSRRRHAGQAWDAFIEVDNLDPIAKDLRARGTQIQVGIGITFLSDRTLEVRDDWGNVIAFAERPVSTRASMRRLIRSAVPNRMRHEVAQWRRDREEQVHLREIKTFCAGLDRPDPFYMFFTEGLLHWVAQAARLVPPEVNLVLIGSKLSEEEVRWLAEHVKRPLHNIRLGVDDNTTWEFLFAANNSNFGYLDIDCFVLAPELFEQMTQINPEVAVNAIWTYDTDDGKPIACTHFAFINLQVARALQARGTYMTPANYDWIGSNLALLHPRTWCRIPTSRQRQMLLRVLPPDDHGRPIPPGESQFFDTLVAYQLAAYANGYSTNRVRNLAHRTQRSLLESAGGPRVWQQDMSAELVHVGGVSYYRRFFHQPELRAMYVAAEYAMLQRLDGLLPDRYRGRAERLRAELAHYGLSADSAPDLLYRHLVDDRGLPPAAAARILDMAVT</sequence>